<keyword evidence="1" id="KW-0614">Plasmid</keyword>
<evidence type="ECO:0000313" key="2">
    <source>
        <dbReference type="Proteomes" id="UP000019024"/>
    </source>
</evidence>
<sequence length="35" mass="3890">MDTTVDIKIVSQRDGGDTNRLRIDLAVFFVGIPIN</sequence>
<dbReference type="AlphaFoldDB" id="W0JVR3"/>
<protein>
    <submittedName>
        <fullName evidence="1">Uncharacterized protein</fullName>
    </submittedName>
</protein>
<reference evidence="1 2" key="1">
    <citation type="submission" date="2014-01" db="EMBL/GenBank/DDBJ databases">
        <authorList>
            <consortium name="DOE Joint Genome Institute"/>
            <person name="Anderson I."/>
            <person name="Huntemann M."/>
            <person name="Han J."/>
            <person name="Chen A."/>
            <person name="Kyrpides N."/>
            <person name="Mavromatis K."/>
            <person name="Markowitz V."/>
            <person name="Palaniappan K."/>
            <person name="Ivanova N."/>
            <person name="Schaumberg A."/>
            <person name="Pati A."/>
            <person name="Liolios K."/>
            <person name="Nordberg H.P."/>
            <person name="Cantor M.N."/>
            <person name="Hua S.X."/>
            <person name="Woyke T."/>
        </authorList>
    </citation>
    <scope>NUCLEOTIDE SEQUENCE [LARGE SCALE GENOMIC DNA]</scope>
    <source>
        <strain evidence="1 2">XH-48</strain>
        <plasmid evidence="2">1</plasmid>
    </source>
</reference>
<gene>
    <name evidence="1" type="ORF">HALLA_02760</name>
</gene>
<proteinExistence type="predicted"/>
<dbReference type="EMBL" id="CP007056">
    <property type="protein sequence ID" value="AHG01320.1"/>
    <property type="molecule type" value="Genomic_DNA"/>
</dbReference>
<geneLocation type="plasmid" evidence="1">
    <name>unnamed</name>
</geneLocation>
<evidence type="ECO:0000313" key="1">
    <source>
        <dbReference type="EMBL" id="AHG01320.1"/>
    </source>
</evidence>
<keyword evidence="2" id="KW-1185">Reference proteome</keyword>
<name>W0JVR3_9EURY</name>
<organism evidence="1 2">
    <name type="scientific">Halostagnicola larsenii XH-48</name>
    <dbReference type="NCBI Taxonomy" id="797299"/>
    <lineage>
        <taxon>Archaea</taxon>
        <taxon>Methanobacteriati</taxon>
        <taxon>Methanobacteriota</taxon>
        <taxon>Stenosarchaea group</taxon>
        <taxon>Halobacteria</taxon>
        <taxon>Halobacteriales</taxon>
        <taxon>Natrialbaceae</taxon>
        <taxon>Halostagnicola</taxon>
    </lineage>
</organism>
<dbReference type="KEGG" id="hlr:HALLA_02760"/>
<accession>W0JVR3</accession>
<dbReference type="Proteomes" id="UP000019024">
    <property type="component" value="Plasmid unnamed"/>
</dbReference>
<dbReference type="HOGENOM" id="CLU_3362512_0_0_2"/>